<keyword evidence="1" id="KW-0812">Transmembrane</keyword>
<evidence type="ECO:0000256" key="1">
    <source>
        <dbReference type="SAM" id="Phobius"/>
    </source>
</evidence>
<organism evidence="2 3">
    <name type="scientific">Serpentinimonas maccroryi</name>
    <dbReference type="NCBI Taxonomy" id="1458426"/>
    <lineage>
        <taxon>Bacteria</taxon>
        <taxon>Pseudomonadati</taxon>
        <taxon>Pseudomonadota</taxon>
        <taxon>Betaproteobacteria</taxon>
        <taxon>Burkholderiales</taxon>
        <taxon>Comamonadaceae</taxon>
        <taxon>Serpentinimonas</taxon>
    </lineage>
</organism>
<feature type="transmembrane region" description="Helical" evidence="1">
    <location>
        <begin position="91"/>
        <end position="110"/>
    </location>
</feature>
<dbReference type="OrthoDB" id="9770040at2"/>
<evidence type="ECO:0000313" key="3">
    <source>
        <dbReference type="Proteomes" id="UP000066014"/>
    </source>
</evidence>
<dbReference type="HOGENOM" id="CLU_041785_1_0_4"/>
<feature type="transmembrane region" description="Helical" evidence="1">
    <location>
        <begin position="144"/>
        <end position="165"/>
    </location>
</feature>
<feature type="transmembrane region" description="Helical" evidence="1">
    <location>
        <begin position="298"/>
        <end position="322"/>
    </location>
</feature>
<name>A0A060NP02_9BURK</name>
<dbReference type="Pfam" id="PF05940">
    <property type="entry name" value="NnrS"/>
    <property type="match status" value="1"/>
</dbReference>
<feature type="transmembrane region" description="Helical" evidence="1">
    <location>
        <begin position="21"/>
        <end position="41"/>
    </location>
</feature>
<feature type="transmembrane region" description="Helical" evidence="1">
    <location>
        <begin position="116"/>
        <end position="137"/>
    </location>
</feature>
<feature type="transmembrane region" description="Helical" evidence="1">
    <location>
        <begin position="221"/>
        <end position="238"/>
    </location>
</feature>
<dbReference type="KEGG" id="cbab:SMCB_1264"/>
<feature type="transmembrane region" description="Helical" evidence="1">
    <location>
        <begin position="334"/>
        <end position="351"/>
    </location>
</feature>
<reference evidence="2 3" key="1">
    <citation type="journal article" date="2014" name="Nat. Commun.">
        <title>Physiological and genomic features of highly alkaliphilic hydrogen-utilizing Betaproteobacteria from a continental serpentinizing site.</title>
        <authorList>
            <person name="Suzuki S."/>
            <person name="Kuenen J.G."/>
            <person name="Schipper K."/>
            <person name="van der Velde S."/>
            <person name="Ishii S."/>
            <person name="Wu A."/>
            <person name="Sorokin D.Y."/>
            <person name="Tenney A."/>
            <person name="Meng X.Y."/>
            <person name="Morrill P.L."/>
            <person name="Kamagata Y."/>
            <person name="Muyzer G."/>
            <person name="Nealson K.H."/>
        </authorList>
    </citation>
    <scope>NUCLEOTIDE SEQUENCE [LARGE SCALE GENOMIC DNA]</scope>
    <source>
        <strain evidence="2 3">B1</strain>
    </source>
</reference>
<accession>A0A060NP02</accession>
<keyword evidence="3" id="KW-1185">Reference proteome</keyword>
<keyword evidence="1" id="KW-0472">Membrane</keyword>
<feature type="transmembrane region" description="Helical" evidence="1">
    <location>
        <begin position="61"/>
        <end position="79"/>
    </location>
</feature>
<feature type="transmembrane region" description="Helical" evidence="1">
    <location>
        <begin position="177"/>
        <end position="200"/>
    </location>
</feature>
<dbReference type="EMBL" id="AP014569">
    <property type="protein sequence ID" value="BAO83492.1"/>
    <property type="molecule type" value="Genomic_DNA"/>
</dbReference>
<sequence length="399" mass="41563">MELKPRLQRMGAGLTFEALRLFFPLAALHAALWPLLWVLLLGYTLPSAAGMPAALWHGKEMIYGAFGAALIGFVLSAMPEWTGTARLSGRALWALASAWLLARLIGLWGAEALLPLAAALDALLYGGLAAYASWLAWRRPVARLWAFAGWLWAFAAVALGLRFAFWHDDVALASAALHAAVLVFLALMALSLARILPAVLNLVLDPTQASTPFRPHPGRRNLAAGLVAVALAAHLLGLSNAVQAFLLLGAGAAFLDRIGDTFIGWRFFRPEVLVLAGAAALAGIGLILMGLGRLGSGAAALAGLHVTVMGGLGLAVIGVLAVAGRLHTGQSVQLPPSAVAAALLLVAATALRAAPALGMDATWAYAAASVLWAASFLLWLTGYLPAMADPARRAHDKCG</sequence>
<dbReference type="AlphaFoldDB" id="A0A060NP02"/>
<keyword evidence="1" id="KW-1133">Transmembrane helix</keyword>
<dbReference type="Proteomes" id="UP000066014">
    <property type="component" value="Chromosome"/>
</dbReference>
<feature type="transmembrane region" description="Helical" evidence="1">
    <location>
        <begin position="272"/>
        <end position="292"/>
    </location>
</feature>
<gene>
    <name evidence="2" type="ORF">SMCB_1264</name>
</gene>
<evidence type="ECO:0000313" key="2">
    <source>
        <dbReference type="EMBL" id="BAO83492.1"/>
    </source>
</evidence>
<proteinExistence type="predicted"/>
<feature type="transmembrane region" description="Helical" evidence="1">
    <location>
        <begin position="363"/>
        <end position="384"/>
    </location>
</feature>
<protein>
    <submittedName>
        <fullName evidence="2">Uncharacterized protein involved in response to NO</fullName>
    </submittedName>
</protein>
<dbReference type="InterPro" id="IPR010266">
    <property type="entry name" value="NnrS"/>
</dbReference>
<dbReference type="RefSeq" id="WP_045535801.1">
    <property type="nucleotide sequence ID" value="NZ_AP014569.1"/>
</dbReference>
<dbReference type="STRING" id="1458426.SMCB_1264"/>